<dbReference type="InterPro" id="IPR036680">
    <property type="entry name" value="SPOR-like_sf"/>
</dbReference>
<dbReference type="AlphaFoldDB" id="A0A3B0YH71"/>
<name>A0A3B0YH71_9ZZZZ</name>
<dbReference type="Pfam" id="PF05036">
    <property type="entry name" value="SPOR"/>
    <property type="match status" value="1"/>
</dbReference>
<dbReference type="PROSITE" id="PS51724">
    <property type="entry name" value="SPOR"/>
    <property type="match status" value="1"/>
</dbReference>
<feature type="compositionally biased region" description="Low complexity" evidence="1">
    <location>
        <begin position="187"/>
        <end position="209"/>
    </location>
</feature>
<feature type="compositionally biased region" description="Basic and acidic residues" evidence="1">
    <location>
        <begin position="106"/>
        <end position="150"/>
    </location>
</feature>
<dbReference type="GO" id="GO:0042834">
    <property type="term" value="F:peptidoglycan binding"/>
    <property type="evidence" value="ECO:0007669"/>
    <property type="project" value="InterPro"/>
</dbReference>
<keyword evidence="2" id="KW-1133">Transmembrane helix</keyword>
<dbReference type="Gene3D" id="3.30.70.1070">
    <property type="entry name" value="Sporulation related repeat"/>
    <property type="match status" value="1"/>
</dbReference>
<evidence type="ECO:0000256" key="1">
    <source>
        <dbReference type="SAM" id="MobiDB-lite"/>
    </source>
</evidence>
<reference evidence="4" key="1">
    <citation type="submission" date="2018-06" db="EMBL/GenBank/DDBJ databases">
        <authorList>
            <person name="Zhirakovskaya E."/>
        </authorList>
    </citation>
    <scope>NUCLEOTIDE SEQUENCE</scope>
</reference>
<dbReference type="InterPro" id="IPR007730">
    <property type="entry name" value="SPOR-like_dom"/>
</dbReference>
<dbReference type="SUPFAM" id="SSF110997">
    <property type="entry name" value="Sporulation related repeat"/>
    <property type="match status" value="1"/>
</dbReference>
<keyword evidence="2" id="KW-0472">Membrane</keyword>
<dbReference type="EMBL" id="UOFJ01000718">
    <property type="protein sequence ID" value="VAW73519.1"/>
    <property type="molecule type" value="Genomic_DNA"/>
</dbReference>
<accession>A0A3B0YH71</accession>
<gene>
    <name evidence="4" type="ORF">MNBD_GAMMA10-2294</name>
</gene>
<feature type="compositionally biased region" description="Basic and acidic residues" evidence="1">
    <location>
        <begin position="162"/>
        <end position="172"/>
    </location>
</feature>
<feature type="transmembrane region" description="Helical" evidence="2">
    <location>
        <begin position="12"/>
        <end position="32"/>
    </location>
</feature>
<sequence length="293" mass="31282">MKTYLISQEQIKQFAVFLMVAMLAVFFAGYYLGGGLGGGQKSAISSAGESLSAAPDGTEQAEINTSTLLQAQPGSANEAGNVKPDGAQKAQRAESGTKATSVSNKKKAEQKAADKNKADKKQADKKRVERQKAEQAKAAKKLADKKRADAKPAAMKAQKARAQKEAAQKDQAQKAQSKAQLKKTAEKQAAGSTGAGTQAKAGKAASSQSPQRSYSIQAGMFASKVNARSFIDKLAEKNFKAYVSNFVSTSGAVKYNVRVGRFEQRDQARVLLRKFQQSFSSPAYVVISDEKAR</sequence>
<proteinExistence type="predicted"/>
<evidence type="ECO:0000313" key="4">
    <source>
        <dbReference type="EMBL" id="VAW73519.1"/>
    </source>
</evidence>
<evidence type="ECO:0000259" key="3">
    <source>
        <dbReference type="PROSITE" id="PS51724"/>
    </source>
</evidence>
<protein>
    <recommendedName>
        <fullName evidence="3">SPOR domain-containing protein</fullName>
    </recommendedName>
</protein>
<feature type="domain" description="SPOR" evidence="3">
    <location>
        <begin position="208"/>
        <end position="288"/>
    </location>
</feature>
<evidence type="ECO:0000256" key="2">
    <source>
        <dbReference type="SAM" id="Phobius"/>
    </source>
</evidence>
<feature type="region of interest" description="Disordered" evidence="1">
    <location>
        <begin position="71"/>
        <end position="213"/>
    </location>
</feature>
<organism evidence="4">
    <name type="scientific">hydrothermal vent metagenome</name>
    <dbReference type="NCBI Taxonomy" id="652676"/>
    <lineage>
        <taxon>unclassified sequences</taxon>
        <taxon>metagenomes</taxon>
        <taxon>ecological metagenomes</taxon>
    </lineage>
</organism>
<keyword evidence="2" id="KW-0812">Transmembrane</keyword>